<keyword evidence="7" id="KW-1185">Reference proteome</keyword>
<keyword evidence="4" id="KW-0472">Membrane</keyword>
<keyword evidence="4" id="KW-0812">Transmembrane</keyword>
<dbReference type="SMART" id="SM00387">
    <property type="entry name" value="HATPase_c"/>
    <property type="match status" value="1"/>
</dbReference>
<reference evidence="6 7" key="1">
    <citation type="submission" date="2017-01" db="EMBL/GenBank/DDBJ databases">
        <title>Genome sequencing of Arcobacter sp. LPB0137.</title>
        <authorList>
            <person name="Lee G.-W."/>
            <person name="Yi H."/>
        </authorList>
    </citation>
    <scope>NUCLEOTIDE SEQUENCE [LARGE SCALE GENOMIC DNA]</scope>
    <source>
        <strain evidence="6 7">LPB0137</strain>
    </source>
</reference>
<dbReference type="OrthoDB" id="9761634at2"/>
<keyword evidence="6" id="KW-0808">Transferase</keyword>
<evidence type="ECO:0000256" key="4">
    <source>
        <dbReference type="SAM" id="Phobius"/>
    </source>
</evidence>
<organism evidence="6 7">
    <name type="scientific">Poseidonibacter parvus</name>
    <dbReference type="NCBI Taxonomy" id="1850254"/>
    <lineage>
        <taxon>Bacteria</taxon>
        <taxon>Pseudomonadati</taxon>
        <taxon>Campylobacterota</taxon>
        <taxon>Epsilonproteobacteria</taxon>
        <taxon>Campylobacterales</taxon>
        <taxon>Arcobacteraceae</taxon>
        <taxon>Poseidonibacter</taxon>
    </lineage>
</organism>
<sequence>MTIIALLYYQNEKKLYFDLAKTKMQNVVSNISSQIISTHMNGNTLDLKQFLKTDIYKISFFDKDKKKIVGNFDDKIDFNKEIIQHDQHFILVNNSTYGHLGVHYIAIEENLFFKTLKKLKVDILVLFLVIYSIISLMGFFLAKLFLKPIKDERKKLNNFIKDTTHELNTPISAILMSSESNELTKKQVQRIQLAAHRVSEIYKDLTYVFLEDQEEIKELPIILLNQTIPNQLKYFEVLSEKKKIELSCEIEEVDFKIIENDFIRLFNNIVSNAIKYNKAHGKVKIELKNNTLIVTDTGIGIEEKKIKDIFNRYYRATKEQGGFGIGLNIVQNICLKYDIKYNIDSKLNEGTTFSFYFKTT</sequence>
<dbReference type="STRING" id="1850254.LPB137_04975"/>
<dbReference type="EMBL" id="CP019070">
    <property type="protein sequence ID" value="APW66935.1"/>
    <property type="molecule type" value="Genomic_DNA"/>
</dbReference>
<evidence type="ECO:0000256" key="3">
    <source>
        <dbReference type="ARBA" id="ARBA00022553"/>
    </source>
</evidence>
<dbReference type="Pfam" id="PF02518">
    <property type="entry name" value="HATPase_c"/>
    <property type="match status" value="1"/>
</dbReference>
<dbReference type="EC" id="2.7.13.3" evidence="2"/>
<dbReference type="PROSITE" id="PS50109">
    <property type="entry name" value="HIS_KIN"/>
    <property type="match status" value="1"/>
</dbReference>
<keyword evidence="4" id="KW-1133">Transmembrane helix</keyword>
<accession>A0A1P8KQV5</accession>
<dbReference type="GO" id="GO:0000155">
    <property type="term" value="F:phosphorelay sensor kinase activity"/>
    <property type="evidence" value="ECO:0007669"/>
    <property type="project" value="InterPro"/>
</dbReference>
<dbReference type="Gene3D" id="1.10.287.130">
    <property type="match status" value="1"/>
</dbReference>
<dbReference type="InterPro" id="IPR003661">
    <property type="entry name" value="HisK_dim/P_dom"/>
</dbReference>
<dbReference type="SUPFAM" id="SSF47384">
    <property type="entry name" value="Homodimeric domain of signal transducing histidine kinase"/>
    <property type="match status" value="1"/>
</dbReference>
<protein>
    <recommendedName>
        <fullName evidence="2">histidine kinase</fullName>
        <ecNumber evidence="2">2.7.13.3</ecNumber>
    </recommendedName>
</protein>
<dbReference type="InterPro" id="IPR036890">
    <property type="entry name" value="HATPase_C_sf"/>
</dbReference>
<dbReference type="AlphaFoldDB" id="A0A1P8KQV5"/>
<name>A0A1P8KQV5_9BACT</name>
<dbReference type="InterPro" id="IPR036097">
    <property type="entry name" value="HisK_dim/P_sf"/>
</dbReference>
<dbReference type="Pfam" id="PF00512">
    <property type="entry name" value="HisKA"/>
    <property type="match status" value="1"/>
</dbReference>
<gene>
    <name evidence="6" type="ORF">LPB137_04975</name>
</gene>
<keyword evidence="6" id="KW-0418">Kinase</keyword>
<evidence type="ECO:0000259" key="5">
    <source>
        <dbReference type="PROSITE" id="PS50109"/>
    </source>
</evidence>
<dbReference type="InterPro" id="IPR005467">
    <property type="entry name" value="His_kinase_dom"/>
</dbReference>
<evidence type="ECO:0000256" key="1">
    <source>
        <dbReference type="ARBA" id="ARBA00000085"/>
    </source>
</evidence>
<feature type="domain" description="Histidine kinase" evidence="5">
    <location>
        <begin position="162"/>
        <end position="360"/>
    </location>
</feature>
<dbReference type="InterPro" id="IPR004358">
    <property type="entry name" value="Sig_transdc_His_kin-like_C"/>
</dbReference>
<dbReference type="PANTHER" id="PTHR43547:SF2">
    <property type="entry name" value="HYBRID SIGNAL TRANSDUCTION HISTIDINE KINASE C"/>
    <property type="match status" value="1"/>
</dbReference>
<dbReference type="Gene3D" id="3.30.565.10">
    <property type="entry name" value="Histidine kinase-like ATPase, C-terminal domain"/>
    <property type="match status" value="1"/>
</dbReference>
<comment type="catalytic activity">
    <reaction evidence="1">
        <text>ATP + protein L-histidine = ADP + protein N-phospho-L-histidine.</text>
        <dbReference type="EC" id="2.7.13.3"/>
    </reaction>
</comment>
<dbReference type="CDD" id="cd00082">
    <property type="entry name" value="HisKA"/>
    <property type="match status" value="1"/>
</dbReference>
<dbReference type="KEGG" id="alp:LPB137_04975"/>
<dbReference type="SMART" id="SM00388">
    <property type="entry name" value="HisKA"/>
    <property type="match status" value="1"/>
</dbReference>
<keyword evidence="3" id="KW-0597">Phosphoprotein</keyword>
<evidence type="ECO:0000256" key="2">
    <source>
        <dbReference type="ARBA" id="ARBA00012438"/>
    </source>
</evidence>
<dbReference type="PANTHER" id="PTHR43547">
    <property type="entry name" value="TWO-COMPONENT HISTIDINE KINASE"/>
    <property type="match status" value="1"/>
</dbReference>
<evidence type="ECO:0000313" key="6">
    <source>
        <dbReference type="EMBL" id="APW66935.1"/>
    </source>
</evidence>
<dbReference type="Proteomes" id="UP000186074">
    <property type="component" value="Chromosome"/>
</dbReference>
<dbReference type="PRINTS" id="PR00344">
    <property type="entry name" value="BCTRLSENSOR"/>
</dbReference>
<dbReference type="SUPFAM" id="SSF55874">
    <property type="entry name" value="ATPase domain of HSP90 chaperone/DNA topoisomerase II/histidine kinase"/>
    <property type="match status" value="1"/>
</dbReference>
<dbReference type="InterPro" id="IPR003594">
    <property type="entry name" value="HATPase_dom"/>
</dbReference>
<feature type="transmembrane region" description="Helical" evidence="4">
    <location>
        <begin position="123"/>
        <end position="146"/>
    </location>
</feature>
<proteinExistence type="predicted"/>
<evidence type="ECO:0000313" key="7">
    <source>
        <dbReference type="Proteomes" id="UP000186074"/>
    </source>
</evidence>